<comment type="caution">
    <text evidence="1">The sequence shown here is derived from an EMBL/GenBank/DDBJ whole genome shotgun (WGS) entry which is preliminary data.</text>
</comment>
<dbReference type="Proteomes" id="UP001443914">
    <property type="component" value="Unassembled WGS sequence"/>
</dbReference>
<reference evidence="1" key="1">
    <citation type="submission" date="2024-03" db="EMBL/GenBank/DDBJ databases">
        <title>WGS assembly of Saponaria officinalis var. Norfolk2.</title>
        <authorList>
            <person name="Jenkins J."/>
            <person name="Shu S."/>
            <person name="Grimwood J."/>
            <person name="Barry K."/>
            <person name="Goodstein D."/>
            <person name="Schmutz J."/>
            <person name="Leebens-Mack J."/>
            <person name="Osbourn A."/>
        </authorList>
    </citation>
    <scope>NUCLEOTIDE SEQUENCE [LARGE SCALE GENOMIC DNA]</scope>
    <source>
        <strain evidence="1">JIC</strain>
    </source>
</reference>
<dbReference type="PANTHER" id="PTHR34287">
    <property type="entry name" value="OS06G0551500 PROTEIN-RELATED"/>
    <property type="match status" value="1"/>
</dbReference>
<keyword evidence="2" id="KW-1185">Reference proteome</keyword>
<dbReference type="PANTHER" id="PTHR34287:SF2">
    <property type="match status" value="1"/>
</dbReference>
<sequence length="110" mass="12814">MSPTTSPRTTTQVMLVSKSKNEMLLEKYFDAFEFDFDYEKSGIWSPPVRRTAFLGSPERVFTEEELMDKLRNALESRKVKGCVNVWGCISSLFSSFQKRVKKRKEITFGR</sequence>
<dbReference type="AlphaFoldDB" id="A0AAW1JNQ7"/>
<dbReference type="EMBL" id="JBDFQZ010000007">
    <property type="protein sequence ID" value="KAK9706832.1"/>
    <property type="molecule type" value="Genomic_DNA"/>
</dbReference>
<name>A0AAW1JNQ7_SAPOF</name>
<proteinExistence type="predicted"/>
<evidence type="ECO:0000313" key="2">
    <source>
        <dbReference type="Proteomes" id="UP001443914"/>
    </source>
</evidence>
<organism evidence="1 2">
    <name type="scientific">Saponaria officinalis</name>
    <name type="common">Common soapwort</name>
    <name type="synonym">Lychnis saponaria</name>
    <dbReference type="NCBI Taxonomy" id="3572"/>
    <lineage>
        <taxon>Eukaryota</taxon>
        <taxon>Viridiplantae</taxon>
        <taxon>Streptophyta</taxon>
        <taxon>Embryophyta</taxon>
        <taxon>Tracheophyta</taxon>
        <taxon>Spermatophyta</taxon>
        <taxon>Magnoliopsida</taxon>
        <taxon>eudicotyledons</taxon>
        <taxon>Gunneridae</taxon>
        <taxon>Pentapetalae</taxon>
        <taxon>Caryophyllales</taxon>
        <taxon>Caryophyllaceae</taxon>
        <taxon>Caryophylleae</taxon>
        <taxon>Saponaria</taxon>
    </lineage>
</organism>
<accession>A0AAW1JNQ7</accession>
<protein>
    <submittedName>
        <fullName evidence="1">Uncharacterized protein</fullName>
    </submittedName>
</protein>
<gene>
    <name evidence="1" type="ORF">RND81_07G154800</name>
</gene>
<evidence type="ECO:0000313" key="1">
    <source>
        <dbReference type="EMBL" id="KAK9706832.1"/>
    </source>
</evidence>